<evidence type="ECO:0000256" key="1">
    <source>
        <dbReference type="ARBA" id="ARBA00004141"/>
    </source>
</evidence>
<comment type="subcellular location">
    <subcellularLocation>
        <location evidence="1">Membrane</location>
        <topology evidence="1">Multi-pass membrane protein</topology>
    </subcellularLocation>
</comment>
<dbReference type="VEuPathDB" id="FungiDB:DFL_007587"/>
<evidence type="ECO:0000313" key="7">
    <source>
        <dbReference type="Proteomes" id="UP000283090"/>
    </source>
</evidence>
<feature type="transmembrane region" description="Helical" evidence="5">
    <location>
        <begin position="260"/>
        <end position="280"/>
    </location>
</feature>
<dbReference type="Pfam" id="PF04479">
    <property type="entry name" value="RTA1"/>
    <property type="match status" value="1"/>
</dbReference>
<evidence type="ECO:0000313" key="6">
    <source>
        <dbReference type="EMBL" id="RVD83188.1"/>
    </source>
</evidence>
<name>A0A436ZW42_ARTFL</name>
<proteinExistence type="predicted"/>
<dbReference type="EMBL" id="SAEB01000009">
    <property type="protein sequence ID" value="RVD83188.1"/>
    <property type="molecule type" value="Genomic_DNA"/>
</dbReference>
<dbReference type="Proteomes" id="UP000283090">
    <property type="component" value="Unassembled WGS sequence"/>
</dbReference>
<dbReference type="AlphaFoldDB" id="A0A436ZW42"/>
<sequence length="309" mass="34159">MVWNGDESIRPNNTGLCTINTCPVSDSVYGYAPKLAPNVVLLVLFVLSTIGFIVVGIWKKTWGFFVAMSLGGLLEVIGYVGRVGGSSDPFDGLGGQSFMIQICCLTVAPACYAAGIYLCLARIVIAFGEDISRIKPRWYTYIFVTCDLVSLITQSIGGAIASTADDDEGSKVGGDITLGGLSFQVFTMTLFMVLCGEFAWRCWNRRHMFDEKQRGLRESRRFKYFLYAMAAATFFIYIRCVYRVAELAKGWDGPLMTNETYFIVLEGTMVILACLVLNFFHPGICFEASYASRNNASKEYNGSSDEVTQ</sequence>
<gene>
    <name evidence="6" type="ORF">DFL_007587</name>
</gene>
<feature type="transmembrane region" description="Helical" evidence="5">
    <location>
        <begin position="99"/>
        <end position="126"/>
    </location>
</feature>
<evidence type="ECO:0000256" key="5">
    <source>
        <dbReference type="SAM" id="Phobius"/>
    </source>
</evidence>
<feature type="transmembrane region" description="Helical" evidence="5">
    <location>
        <begin position="62"/>
        <end position="79"/>
    </location>
</feature>
<keyword evidence="3 5" id="KW-1133">Transmembrane helix</keyword>
<feature type="transmembrane region" description="Helical" evidence="5">
    <location>
        <begin position="224"/>
        <end position="245"/>
    </location>
</feature>
<keyword evidence="4 5" id="KW-0472">Membrane</keyword>
<dbReference type="InterPro" id="IPR007568">
    <property type="entry name" value="RTA1"/>
</dbReference>
<evidence type="ECO:0000256" key="2">
    <source>
        <dbReference type="ARBA" id="ARBA00022692"/>
    </source>
</evidence>
<feature type="transmembrane region" description="Helical" evidence="5">
    <location>
        <begin position="138"/>
        <end position="161"/>
    </location>
</feature>
<dbReference type="PANTHER" id="PTHR31465">
    <property type="entry name" value="PROTEIN RTA1-RELATED"/>
    <property type="match status" value="1"/>
</dbReference>
<dbReference type="PANTHER" id="PTHR31465:SF9">
    <property type="entry name" value="SPHINGOID LONG-CHAIN BASE TRANSPORTER RSB1"/>
    <property type="match status" value="1"/>
</dbReference>
<dbReference type="GO" id="GO:0005886">
    <property type="term" value="C:plasma membrane"/>
    <property type="evidence" value="ECO:0007669"/>
    <property type="project" value="TreeGrafter"/>
</dbReference>
<feature type="transmembrane region" description="Helical" evidence="5">
    <location>
        <begin position="35"/>
        <end position="55"/>
    </location>
</feature>
<comment type="caution">
    <text evidence="6">The sequence shown here is derived from an EMBL/GenBank/DDBJ whole genome shotgun (WGS) entry which is preliminary data.</text>
</comment>
<reference evidence="6 7" key="1">
    <citation type="submission" date="2019-01" db="EMBL/GenBank/DDBJ databases">
        <title>Intercellular communication is required for trap formation in the nematode-trapping fungus Duddingtonia flagrans.</title>
        <authorList>
            <person name="Youssar L."/>
            <person name="Wernet V."/>
            <person name="Hensel N."/>
            <person name="Hildebrandt H.-G."/>
            <person name="Fischer R."/>
        </authorList>
    </citation>
    <scope>NUCLEOTIDE SEQUENCE [LARGE SCALE GENOMIC DNA]</scope>
    <source>
        <strain evidence="6 7">CBS H-5679</strain>
    </source>
</reference>
<protein>
    <recommendedName>
        <fullName evidence="8">RTA1 like protein</fullName>
    </recommendedName>
</protein>
<accession>A0A436ZW42</accession>
<evidence type="ECO:0000256" key="4">
    <source>
        <dbReference type="ARBA" id="ARBA00023136"/>
    </source>
</evidence>
<evidence type="ECO:0000256" key="3">
    <source>
        <dbReference type="ARBA" id="ARBA00022989"/>
    </source>
</evidence>
<keyword evidence="2 5" id="KW-0812">Transmembrane</keyword>
<dbReference type="RefSeq" id="XP_067488732.1">
    <property type="nucleotide sequence ID" value="XM_067637190.1"/>
</dbReference>
<dbReference type="STRING" id="97331.A0A436ZW42"/>
<evidence type="ECO:0008006" key="8">
    <source>
        <dbReference type="Google" id="ProtNLM"/>
    </source>
</evidence>
<dbReference type="GeneID" id="93589898"/>
<keyword evidence="7" id="KW-1185">Reference proteome</keyword>
<dbReference type="GO" id="GO:0000324">
    <property type="term" value="C:fungal-type vacuole"/>
    <property type="evidence" value="ECO:0007669"/>
    <property type="project" value="TreeGrafter"/>
</dbReference>
<feature type="transmembrane region" description="Helical" evidence="5">
    <location>
        <begin position="181"/>
        <end position="203"/>
    </location>
</feature>
<dbReference type="OrthoDB" id="4521223at2759"/>
<organism evidence="6 7">
    <name type="scientific">Arthrobotrys flagrans</name>
    <name type="common">Nematode-trapping fungus</name>
    <name type="synonym">Trichothecium flagrans</name>
    <dbReference type="NCBI Taxonomy" id="97331"/>
    <lineage>
        <taxon>Eukaryota</taxon>
        <taxon>Fungi</taxon>
        <taxon>Dikarya</taxon>
        <taxon>Ascomycota</taxon>
        <taxon>Pezizomycotina</taxon>
        <taxon>Orbiliomycetes</taxon>
        <taxon>Orbiliales</taxon>
        <taxon>Orbiliaceae</taxon>
        <taxon>Arthrobotrys</taxon>
    </lineage>
</organism>